<evidence type="ECO:0000313" key="2">
    <source>
        <dbReference type="Proteomes" id="UP001143856"/>
    </source>
</evidence>
<proteinExistence type="predicted"/>
<name>A0ACC1PD64_9PEZI</name>
<organism evidence="1 2">
    <name type="scientific">Xylaria curta</name>
    <dbReference type="NCBI Taxonomy" id="42375"/>
    <lineage>
        <taxon>Eukaryota</taxon>
        <taxon>Fungi</taxon>
        <taxon>Dikarya</taxon>
        <taxon>Ascomycota</taxon>
        <taxon>Pezizomycotina</taxon>
        <taxon>Sordariomycetes</taxon>
        <taxon>Xylariomycetidae</taxon>
        <taxon>Xylariales</taxon>
        <taxon>Xylariaceae</taxon>
        <taxon>Xylaria</taxon>
    </lineage>
</organism>
<evidence type="ECO:0000313" key="1">
    <source>
        <dbReference type="EMBL" id="KAJ2989784.1"/>
    </source>
</evidence>
<protein>
    <submittedName>
        <fullName evidence="1">Uncharacterized protein</fullName>
    </submittedName>
</protein>
<sequence length="259" mass="28858">MARERTAAKEKPRKREKKVSDDKVIKKGKQKKRVATPVDSSDDESTGGAAVDVESSEDTPMGGSLGPVETKSKDDKKTKKEKKLKKETQAEAEAEANDDTAEGGAMLFSIDTNPTPVDLTAVKTITAEDEKDGKIAKEKGPTQTQPPSGLTRVARRRIMMIERQRELIKGKMGIPADSQEKDNEVQEKLDEWIKAFDEKNEVRMEKKNRRKAKEQTRLKNKRGKVLTGRKLKEREKQIKSAEKKAAKKAAKKSGISATN</sequence>
<gene>
    <name evidence="1" type="ORF">NUW58_g3294</name>
</gene>
<dbReference type="Proteomes" id="UP001143856">
    <property type="component" value="Unassembled WGS sequence"/>
</dbReference>
<accession>A0ACC1PD64</accession>
<keyword evidence="2" id="KW-1185">Reference proteome</keyword>
<comment type="caution">
    <text evidence="1">The sequence shown here is derived from an EMBL/GenBank/DDBJ whole genome shotgun (WGS) entry which is preliminary data.</text>
</comment>
<reference evidence="1" key="1">
    <citation type="submission" date="2022-10" db="EMBL/GenBank/DDBJ databases">
        <title>Genome Sequence of Xylaria curta.</title>
        <authorList>
            <person name="Buettner E."/>
        </authorList>
    </citation>
    <scope>NUCLEOTIDE SEQUENCE</scope>
    <source>
        <strain evidence="1">Babe10</strain>
    </source>
</reference>
<dbReference type="EMBL" id="JAPDGR010000491">
    <property type="protein sequence ID" value="KAJ2989784.1"/>
    <property type="molecule type" value="Genomic_DNA"/>
</dbReference>